<protein>
    <submittedName>
        <fullName evidence="2">Uncharacterized protein</fullName>
    </submittedName>
</protein>
<feature type="region of interest" description="Disordered" evidence="1">
    <location>
        <begin position="328"/>
        <end position="392"/>
    </location>
</feature>
<evidence type="ECO:0000313" key="3">
    <source>
        <dbReference type="Proteomes" id="UP000274850"/>
    </source>
</evidence>
<evidence type="ECO:0000313" key="2">
    <source>
        <dbReference type="EMBL" id="SOB74394.1"/>
    </source>
</evidence>
<organism evidence="2">
    <name type="scientific">Cedratvirus lausannensis</name>
    <dbReference type="NCBI Taxonomy" id="2023205"/>
    <lineage>
        <taxon>Viruses</taxon>
        <taxon>Pithoviruses</taxon>
        <taxon>Orthocedratvirinae</taxon>
        <taxon>Alphacedratvirus</taxon>
        <taxon>Alphacedratvirus francolausannense</taxon>
    </lineage>
</organism>
<dbReference type="EMBL" id="LT907979">
    <property type="protein sequence ID" value="SOB74394.1"/>
    <property type="molecule type" value="Genomic_DNA"/>
</dbReference>
<feature type="compositionally biased region" description="Basic and acidic residues" evidence="1">
    <location>
        <begin position="375"/>
        <end position="392"/>
    </location>
</feature>
<name>A0A285PXN0_9VIRU</name>
<reference evidence="2" key="1">
    <citation type="submission" date="2017-08" db="EMBL/GenBank/DDBJ databases">
        <authorList>
            <person name="de Groot N.N."/>
        </authorList>
    </citation>
    <scope>NUCLEOTIDE SEQUENCE</scope>
</reference>
<proteinExistence type="predicted"/>
<evidence type="ECO:0000256" key="1">
    <source>
        <dbReference type="SAM" id="MobiDB-lite"/>
    </source>
</evidence>
<keyword evidence="3" id="KW-1185">Reference proteome</keyword>
<accession>A0A285PXN0</accession>
<feature type="compositionally biased region" description="Basic and acidic residues" evidence="1">
    <location>
        <begin position="328"/>
        <end position="338"/>
    </location>
</feature>
<dbReference type="Proteomes" id="UP000274850">
    <property type="component" value="Segment"/>
</dbReference>
<sequence length="392" mass="43212">MEEGNSVIPGNSTFSGNSLVPGTYQISEIQGEVIISVDLKDKVNLEGQVKGKGKLFIENAHIYFESLEGDLDVTLSSCWIHAPLVNKTSSLLIRGCTFLLEQPASAIVNEGLKMVLENSKIILTGEITAPLVLISNSGELLTSFRLASFIHAGHTPCFHPLTFVESKKGQVEMVESGVCTTSLFLNKPILVGGEKSLVKLTRFIIFAEQEFIPTMVNESSVSFTSCLCNGKHMEELDEKQDIIGDYNTHMSGKVHIVNAKEVLVNTDRAPVTLQLPLHAKHNQVISIAKTSKSAFPVKIKTSGREFILGQGNHKPCLLNVRFSSRGWVEKRGGKDEPSRTMADNGKSGSKPSRSTTRKKQTAEEKLNTTLTRSKQIREKFNKGRQARRELFN</sequence>
<gene>
    <name evidence="2" type="ORF">BQ9231_00511</name>
</gene>